<keyword evidence="2" id="KW-0456">Lyase</keyword>
<dbReference type="EMBL" id="ONZG01000008">
    <property type="protein sequence ID" value="SPJ29772.1"/>
    <property type="molecule type" value="Genomic_DNA"/>
</dbReference>
<evidence type="ECO:0000313" key="2">
    <source>
        <dbReference type="EMBL" id="SPJ29772.1"/>
    </source>
</evidence>
<organism evidence="2 3">
    <name type="scientific">Falsiruegeria mediterranea M17</name>
    <dbReference type="NCBI Taxonomy" id="1200281"/>
    <lineage>
        <taxon>Bacteria</taxon>
        <taxon>Pseudomonadati</taxon>
        <taxon>Pseudomonadota</taxon>
        <taxon>Alphaproteobacteria</taxon>
        <taxon>Rhodobacterales</taxon>
        <taxon>Roseobacteraceae</taxon>
        <taxon>Falsiruegeria</taxon>
    </lineage>
</organism>
<evidence type="ECO:0000313" key="3">
    <source>
        <dbReference type="Proteomes" id="UP000244898"/>
    </source>
</evidence>
<dbReference type="NCBIfam" id="TIGR02622">
    <property type="entry name" value="CDP_4_6_dhtase"/>
    <property type="match status" value="1"/>
</dbReference>
<dbReference type="SUPFAM" id="SSF51735">
    <property type="entry name" value="NAD(P)-binding Rossmann-fold domains"/>
    <property type="match status" value="1"/>
</dbReference>
<dbReference type="RefSeq" id="WP_108789435.1">
    <property type="nucleotide sequence ID" value="NZ_ONZG01000008.1"/>
</dbReference>
<reference evidence="3" key="1">
    <citation type="submission" date="2018-03" db="EMBL/GenBank/DDBJ databases">
        <authorList>
            <person name="Rodrigo-Torres L."/>
            <person name="Arahal R. D."/>
            <person name="Lucena T."/>
        </authorList>
    </citation>
    <scope>NUCLEOTIDE SEQUENCE [LARGE SCALE GENOMIC DNA]</scope>
    <source>
        <strain evidence="3">CECT 7615</strain>
    </source>
</reference>
<accession>A0A2R8CBI1</accession>
<dbReference type="AlphaFoldDB" id="A0A2R8CBI1"/>
<dbReference type="InterPro" id="IPR036291">
    <property type="entry name" value="NAD(P)-bd_dom_sf"/>
</dbReference>
<dbReference type="EC" id="4.2.1.45" evidence="2"/>
<dbReference type="InterPro" id="IPR016040">
    <property type="entry name" value="NAD(P)-bd_dom"/>
</dbReference>
<gene>
    <name evidence="2" type="primary">rfbG</name>
    <name evidence="2" type="ORF">TRM7615_03294</name>
</gene>
<feature type="domain" description="NAD(P)-binding" evidence="1">
    <location>
        <begin position="10"/>
        <end position="271"/>
    </location>
</feature>
<proteinExistence type="predicted"/>
<protein>
    <submittedName>
        <fullName evidence="2">CDP-glucose 4,6-dehydratase</fullName>
        <ecNumber evidence="2">4.2.1.45</ecNumber>
    </submittedName>
</protein>
<dbReference type="GO" id="GO:0047733">
    <property type="term" value="F:CDP-glucose 4,6-dehydratase activity"/>
    <property type="evidence" value="ECO:0007669"/>
    <property type="project" value="UniProtKB-EC"/>
</dbReference>
<dbReference type="Proteomes" id="UP000244898">
    <property type="component" value="Unassembled WGS sequence"/>
</dbReference>
<dbReference type="InterPro" id="IPR013445">
    <property type="entry name" value="CDP_4_6_deHydtase"/>
</dbReference>
<sequence length="346" mass="38115">MSFWAGKRVLVTGHTGFKGSWLSLWLHDLGAQVFGLALEPDTTPALFEQLSLADKLDHRIGDIRDAKLVRDRVAEARPDVVFHLAAQPLVLASYDDPVANWDSNVMGTVHVLDALRQLDDPCAAVMITTDKVYENREWLHPYREGDRLGGHDPYSASKSACEIAIASYRKSFFMDHPVQVVSARAGNVIGGGDWAADRILPDIVRALSAGQPIPVRNPYARRPWQHVLEPLAGYMRLAERMSAAEQVADAYNFGPETHDVKAVGDLVQGALALWPGEWLDQSDPNARHEASLLSLGIEQARVDLAYAPRWDFACGLAKSVEWYHAVHEGADPLSVTRAQIAEFGAP</sequence>
<dbReference type="Gene3D" id="3.90.25.10">
    <property type="entry name" value="UDP-galactose 4-epimerase, domain 1"/>
    <property type="match status" value="1"/>
</dbReference>
<dbReference type="PANTHER" id="PTHR43000">
    <property type="entry name" value="DTDP-D-GLUCOSE 4,6-DEHYDRATASE-RELATED"/>
    <property type="match status" value="1"/>
</dbReference>
<dbReference type="Pfam" id="PF16363">
    <property type="entry name" value="GDP_Man_Dehyd"/>
    <property type="match status" value="1"/>
</dbReference>
<dbReference type="OrthoDB" id="9801785at2"/>
<dbReference type="Gene3D" id="3.40.50.720">
    <property type="entry name" value="NAD(P)-binding Rossmann-like Domain"/>
    <property type="match status" value="1"/>
</dbReference>
<keyword evidence="3" id="KW-1185">Reference proteome</keyword>
<evidence type="ECO:0000259" key="1">
    <source>
        <dbReference type="Pfam" id="PF16363"/>
    </source>
</evidence>
<name>A0A2R8CBI1_9RHOB</name>